<comment type="caution">
    <text evidence="2">The sequence shown here is derived from an EMBL/GenBank/DDBJ whole genome shotgun (WGS) entry which is preliminary data.</text>
</comment>
<dbReference type="GO" id="GO:0080031">
    <property type="term" value="F:methyl salicylate esterase activity"/>
    <property type="evidence" value="ECO:0007669"/>
    <property type="project" value="TreeGrafter"/>
</dbReference>
<dbReference type="InterPro" id="IPR029058">
    <property type="entry name" value="AB_hydrolase_fold"/>
</dbReference>
<dbReference type="GO" id="GO:0080030">
    <property type="term" value="F:methyl indole-3-acetate esterase activity"/>
    <property type="evidence" value="ECO:0007669"/>
    <property type="project" value="TreeGrafter"/>
</dbReference>
<dbReference type="Pfam" id="PF12697">
    <property type="entry name" value="Abhydrolase_6"/>
    <property type="match status" value="1"/>
</dbReference>
<dbReference type="SUPFAM" id="SSF53474">
    <property type="entry name" value="alpha/beta-Hydrolases"/>
    <property type="match status" value="1"/>
</dbReference>
<evidence type="ECO:0000259" key="1">
    <source>
        <dbReference type="Pfam" id="PF12697"/>
    </source>
</evidence>
<accession>A0A7J7PC69</accession>
<dbReference type="AlphaFoldDB" id="A0A7J7PC69"/>
<evidence type="ECO:0000313" key="2">
    <source>
        <dbReference type="EMBL" id="KAF6177045.1"/>
    </source>
</evidence>
<dbReference type="PANTHER" id="PTHR10992:SF943">
    <property type="entry name" value="METHYLESTERASE 10"/>
    <property type="match status" value="1"/>
</dbReference>
<dbReference type="EMBL" id="JACGCM010000004">
    <property type="protein sequence ID" value="KAF6177045.1"/>
    <property type="molecule type" value="Genomic_DNA"/>
</dbReference>
<organism evidence="2 3">
    <name type="scientific">Kingdonia uniflora</name>
    <dbReference type="NCBI Taxonomy" id="39325"/>
    <lineage>
        <taxon>Eukaryota</taxon>
        <taxon>Viridiplantae</taxon>
        <taxon>Streptophyta</taxon>
        <taxon>Embryophyta</taxon>
        <taxon>Tracheophyta</taxon>
        <taxon>Spermatophyta</taxon>
        <taxon>Magnoliopsida</taxon>
        <taxon>Ranunculales</taxon>
        <taxon>Circaeasteraceae</taxon>
        <taxon>Kingdonia</taxon>
    </lineage>
</organism>
<dbReference type="InterPro" id="IPR000073">
    <property type="entry name" value="AB_hydrolase_1"/>
</dbReference>
<gene>
    <name evidence="2" type="ORF">GIB67_015920</name>
</gene>
<dbReference type="GO" id="GO:0080032">
    <property type="term" value="F:methyl jasmonate esterase activity"/>
    <property type="evidence" value="ECO:0007669"/>
    <property type="project" value="TreeGrafter"/>
</dbReference>
<feature type="domain" description="AB hydrolase-1" evidence="1">
    <location>
        <begin position="31"/>
        <end position="190"/>
    </location>
</feature>
<reference evidence="2 3" key="1">
    <citation type="journal article" date="2020" name="IScience">
        <title>Genome Sequencing of the Endangered Kingdonia uniflora (Circaeasteraceae, Ranunculales) Reveals Potential Mechanisms of Evolutionary Specialization.</title>
        <authorList>
            <person name="Sun Y."/>
            <person name="Deng T."/>
            <person name="Zhang A."/>
            <person name="Moore M.J."/>
            <person name="Landis J.B."/>
            <person name="Lin N."/>
            <person name="Zhang H."/>
            <person name="Zhang X."/>
            <person name="Huang J."/>
            <person name="Zhang X."/>
            <person name="Sun H."/>
            <person name="Wang H."/>
        </authorList>
    </citation>
    <scope>NUCLEOTIDE SEQUENCE [LARGE SCALE GENOMIC DNA]</scope>
    <source>
        <strain evidence="2">TB1705</strain>
        <tissue evidence="2">Leaf</tissue>
    </source>
</reference>
<dbReference type="OrthoDB" id="408373at2759"/>
<name>A0A7J7PC69_9MAGN</name>
<dbReference type="GO" id="GO:0009696">
    <property type="term" value="P:salicylic acid metabolic process"/>
    <property type="evidence" value="ECO:0007669"/>
    <property type="project" value="TreeGrafter"/>
</dbReference>
<dbReference type="PANTHER" id="PTHR10992">
    <property type="entry name" value="METHYLESTERASE FAMILY MEMBER"/>
    <property type="match status" value="1"/>
</dbReference>
<dbReference type="InterPro" id="IPR045889">
    <property type="entry name" value="MES/HNL"/>
</dbReference>
<evidence type="ECO:0000313" key="3">
    <source>
        <dbReference type="Proteomes" id="UP000541444"/>
    </source>
</evidence>
<sequence length="208" mass="23841">MRCSSKATSRATTYRGLFPTNDRFHGRIPPEDNKVILVGHSFGGICISMAMEKFPEKVRVGVFVTAYMPSPSITYQTIGQEHINRLVSQRDNNIIFGNGQDNPPTVFLFGKEFMTKTLATMLMRPIGMYHDESMLNEIKVSEERWGTVCRVYIMCDEDKVLSADFQRWFIEKNPPDEVKEIKCADHMVMFCKPLELFTSLKEIASSYT</sequence>
<proteinExistence type="predicted"/>
<dbReference type="GO" id="GO:0009694">
    <property type="term" value="P:jasmonic acid metabolic process"/>
    <property type="evidence" value="ECO:0007669"/>
    <property type="project" value="TreeGrafter"/>
</dbReference>
<keyword evidence="3" id="KW-1185">Reference proteome</keyword>
<dbReference type="Gene3D" id="3.40.50.1820">
    <property type="entry name" value="alpha/beta hydrolase"/>
    <property type="match status" value="1"/>
</dbReference>
<protein>
    <recommendedName>
        <fullName evidence="1">AB hydrolase-1 domain-containing protein</fullName>
    </recommendedName>
</protein>
<dbReference type="Proteomes" id="UP000541444">
    <property type="component" value="Unassembled WGS sequence"/>
</dbReference>